<dbReference type="CDD" id="cd02027">
    <property type="entry name" value="APSK"/>
    <property type="match status" value="1"/>
</dbReference>
<evidence type="ECO:0000256" key="2">
    <source>
        <dbReference type="ARBA" id="ARBA00007268"/>
    </source>
</evidence>
<dbReference type="Pfam" id="PF01747">
    <property type="entry name" value="ATP-sulfurylase"/>
    <property type="match status" value="1"/>
</dbReference>
<dbReference type="HAMAP" id="MF_00065">
    <property type="entry name" value="Adenylyl_sulf_kinase"/>
    <property type="match status" value="1"/>
</dbReference>
<evidence type="ECO:0000256" key="5">
    <source>
        <dbReference type="ARBA" id="ARBA00022695"/>
    </source>
</evidence>
<dbReference type="InterPro" id="IPR025980">
    <property type="entry name" value="ATP-Sase_PUA-like_dom"/>
</dbReference>
<gene>
    <name evidence="12" type="ORF">Cfor_02225</name>
</gene>
<evidence type="ECO:0000256" key="3">
    <source>
        <dbReference type="ARBA" id="ARBA00009290"/>
    </source>
</evidence>
<accession>A0A6L2Q5V4</accession>
<dbReference type="GO" id="GO:0005524">
    <property type="term" value="F:ATP binding"/>
    <property type="evidence" value="ECO:0007669"/>
    <property type="project" value="UniProtKB-KW"/>
</dbReference>
<feature type="domain" description="APS kinase" evidence="9">
    <location>
        <begin position="69"/>
        <end position="221"/>
    </location>
</feature>
<evidence type="ECO:0000256" key="6">
    <source>
        <dbReference type="ARBA" id="ARBA00022741"/>
    </source>
</evidence>
<comment type="pathway">
    <text evidence="1">Sulfur metabolism; sulfate assimilation.</text>
</comment>
<evidence type="ECO:0000256" key="8">
    <source>
        <dbReference type="ARBA" id="ARBA00022840"/>
    </source>
</evidence>
<dbReference type="FunCoup" id="A0A6L2Q5V4">
    <property type="interactions" value="682"/>
</dbReference>
<dbReference type="GO" id="GO:0004781">
    <property type="term" value="F:sulfate adenylyltransferase (ATP) activity"/>
    <property type="evidence" value="ECO:0007669"/>
    <property type="project" value="InterPro"/>
</dbReference>
<evidence type="ECO:0000313" key="12">
    <source>
        <dbReference type="EMBL" id="GFG39300.1"/>
    </source>
</evidence>
<dbReference type="EMBL" id="BLKM01000895">
    <property type="protein sequence ID" value="GFG39300.1"/>
    <property type="molecule type" value="Genomic_DNA"/>
</dbReference>
<evidence type="ECO:0000313" key="13">
    <source>
        <dbReference type="Proteomes" id="UP000502823"/>
    </source>
</evidence>
<keyword evidence="8" id="KW-0067">ATP-binding</keyword>
<dbReference type="InterPro" id="IPR027417">
    <property type="entry name" value="P-loop_NTPase"/>
</dbReference>
<dbReference type="PANTHER" id="PTHR11055:SF1">
    <property type="entry name" value="PAPS SYNTHETASE, ISOFORM D"/>
    <property type="match status" value="1"/>
</dbReference>
<protein>
    <submittedName>
        <fullName evidence="12">Uncharacterized protein</fullName>
    </submittedName>
</protein>
<keyword evidence="13" id="KW-1185">Reference proteome</keyword>
<dbReference type="UniPathway" id="UPA00097"/>
<dbReference type="Proteomes" id="UP000502823">
    <property type="component" value="Unassembled WGS sequence"/>
</dbReference>
<feature type="domain" description="ATP-sulfurylase PUA-like" evidence="11">
    <location>
        <begin position="247"/>
        <end position="399"/>
    </location>
</feature>
<evidence type="ECO:0000256" key="1">
    <source>
        <dbReference type="ARBA" id="ARBA00005050"/>
    </source>
</evidence>
<proteinExistence type="inferred from homology"/>
<dbReference type="GO" id="GO:0004020">
    <property type="term" value="F:adenylylsulfate kinase activity"/>
    <property type="evidence" value="ECO:0007669"/>
    <property type="project" value="InterPro"/>
</dbReference>
<reference evidence="13" key="1">
    <citation type="submission" date="2020-01" db="EMBL/GenBank/DDBJ databases">
        <title>Draft genome sequence of the Termite Coptotermes fromosanus.</title>
        <authorList>
            <person name="Itakura S."/>
            <person name="Yosikawa Y."/>
            <person name="Umezawa K."/>
        </authorList>
    </citation>
    <scope>NUCLEOTIDE SEQUENCE [LARGE SCALE GENOMIC DNA]</scope>
</reference>
<dbReference type="GO" id="GO:0050428">
    <property type="term" value="P:3'-phosphoadenosine 5'-phosphosulfate biosynthetic process"/>
    <property type="evidence" value="ECO:0007669"/>
    <property type="project" value="TreeGrafter"/>
</dbReference>
<name>A0A6L2Q5V4_COPFO</name>
<dbReference type="Gene3D" id="3.40.50.620">
    <property type="entry name" value="HUPs"/>
    <property type="match status" value="2"/>
</dbReference>
<comment type="similarity">
    <text evidence="3">In the C-terminal section; belongs to the sulfate adenylyltransferase family.</text>
</comment>
<dbReference type="SUPFAM" id="SSF88697">
    <property type="entry name" value="PUA domain-like"/>
    <property type="match status" value="1"/>
</dbReference>
<dbReference type="AlphaFoldDB" id="A0A6L2Q5V4"/>
<evidence type="ECO:0000259" key="11">
    <source>
        <dbReference type="Pfam" id="PF14306"/>
    </source>
</evidence>
<dbReference type="InterPro" id="IPR002891">
    <property type="entry name" value="APS"/>
</dbReference>
<dbReference type="CDD" id="cd00517">
    <property type="entry name" value="ATPS"/>
    <property type="match status" value="1"/>
</dbReference>
<dbReference type="NCBIfam" id="NF003013">
    <property type="entry name" value="PRK03846.1"/>
    <property type="match status" value="1"/>
</dbReference>
<dbReference type="NCBIfam" id="TIGR00455">
    <property type="entry name" value="apsK"/>
    <property type="match status" value="1"/>
</dbReference>
<dbReference type="InterPro" id="IPR024951">
    <property type="entry name" value="Sulfurylase_cat_dom"/>
</dbReference>
<dbReference type="PANTHER" id="PTHR11055">
    <property type="entry name" value="BIFUNCTIONAL 3'-PHOSPHOADENOSINE 5'-PHOSPHOSULFATE SYNTHASE"/>
    <property type="match status" value="1"/>
</dbReference>
<comment type="similarity">
    <text evidence="2">In the N-terminal section; belongs to the APS kinase family.</text>
</comment>
<evidence type="ECO:0000259" key="10">
    <source>
        <dbReference type="Pfam" id="PF01747"/>
    </source>
</evidence>
<dbReference type="InParanoid" id="A0A6L2Q5V4"/>
<feature type="domain" description="Sulphate adenylyltransferase catalytic" evidence="10">
    <location>
        <begin position="446"/>
        <end position="594"/>
    </location>
</feature>
<dbReference type="SUPFAM" id="SSF52374">
    <property type="entry name" value="Nucleotidylyl transferase"/>
    <property type="match status" value="1"/>
</dbReference>
<sequence length="601" mass="67479">MPNSAYSVEDRRCGVRLSTLTMKLLVLHAVFVKTVELRTLQVATNVTEQKHHVSRDKRGQILGNLRGFRGCTVWFTGLSGAGKTSIAFELEAFLVSRGIPAYGLDGDNVRRGLNKNLGFSKEDREENIRRVAEVAKLFADSGVVSLCSFVSPFAEDREMAQNIHKDSDLPFFEVFVDTPLNVCEQRDVKGLYKKARQGSIKGFTGVDQEYEKPETPDLVVKTVDCTVEESMLQVGIIPTALRSSDIVEELFVPENRVEAAKEEALHLPSLEITALDLQWVQVLAEGWATPLKGFMREDQFLQTQHFNCLLEGSAVNQSIPIVLPVATEDKEQLVGLSSFTLSYNGHSVAILRKPEFYPHRKEERVCRQFGTCHKDHPYIKMIYESGDWLVGGDLEVLERIKWGDGLDCYRLTPNELRVKFKEMGADAVFAFQLRNPIHNGHALLMQHQAVLEEGVLDPQTTVLAIFPSPMQYAGPTEVQWHAKARMSAGANFYIVGRDPAGLPHPDKDLKCDLYDATHGARVLSMAPGLHTLEIIPFRVAAYDKTRNKMAFFDPQRKEDFEFISGTKMRGLARSGQLPPDGFMAPKAWKILSEYYQSLRSA</sequence>
<dbReference type="InterPro" id="IPR015947">
    <property type="entry name" value="PUA-like_sf"/>
</dbReference>
<dbReference type="Pfam" id="PF01583">
    <property type="entry name" value="APS_kinase"/>
    <property type="match status" value="1"/>
</dbReference>
<organism evidence="12 13">
    <name type="scientific">Coptotermes formosanus</name>
    <name type="common">Formosan subterranean termite</name>
    <dbReference type="NCBI Taxonomy" id="36987"/>
    <lineage>
        <taxon>Eukaryota</taxon>
        <taxon>Metazoa</taxon>
        <taxon>Ecdysozoa</taxon>
        <taxon>Arthropoda</taxon>
        <taxon>Hexapoda</taxon>
        <taxon>Insecta</taxon>
        <taxon>Pterygota</taxon>
        <taxon>Neoptera</taxon>
        <taxon>Polyneoptera</taxon>
        <taxon>Dictyoptera</taxon>
        <taxon>Blattodea</taxon>
        <taxon>Blattoidea</taxon>
        <taxon>Termitoidae</taxon>
        <taxon>Rhinotermitidae</taxon>
        <taxon>Coptotermes</taxon>
    </lineage>
</organism>
<keyword evidence="5" id="KW-0548">Nucleotidyltransferase</keyword>
<keyword evidence="6" id="KW-0547">Nucleotide-binding</keyword>
<dbReference type="Gene3D" id="3.10.400.10">
    <property type="entry name" value="Sulfate adenylyltransferase"/>
    <property type="match status" value="1"/>
</dbReference>
<evidence type="ECO:0000256" key="4">
    <source>
        <dbReference type="ARBA" id="ARBA00022679"/>
    </source>
</evidence>
<dbReference type="InterPro" id="IPR059117">
    <property type="entry name" value="APS_kinase_dom"/>
</dbReference>
<dbReference type="Pfam" id="PF14306">
    <property type="entry name" value="PUA_2"/>
    <property type="match status" value="1"/>
</dbReference>
<keyword evidence="7" id="KW-0418">Kinase</keyword>
<dbReference type="Gene3D" id="3.40.50.300">
    <property type="entry name" value="P-loop containing nucleotide triphosphate hydrolases"/>
    <property type="match status" value="1"/>
</dbReference>
<dbReference type="SUPFAM" id="SSF52540">
    <property type="entry name" value="P-loop containing nucleoside triphosphate hydrolases"/>
    <property type="match status" value="1"/>
</dbReference>
<evidence type="ECO:0000259" key="9">
    <source>
        <dbReference type="Pfam" id="PF01583"/>
    </source>
</evidence>
<evidence type="ECO:0000256" key="7">
    <source>
        <dbReference type="ARBA" id="ARBA00022777"/>
    </source>
</evidence>
<dbReference type="OrthoDB" id="506431at2759"/>
<dbReference type="GO" id="GO:0000103">
    <property type="term" value="P:sulfate assimilation"/>
    <property type="evidence" value="ECO:0007669"/>
    <property type="project" value="UniProtKB-UniPathway"/>
</dbReference>
<dbReference type="FunFam" id="3.10.400.10:FF:000001">
    <property type="entry name" value="bifunctional 3'-phosphoadenosine 5'-phosphosulfate synthase 1"/>
    <property type="match status" value="1"/>
</dbReference>
<dbReference type="InterPro" id="IPR002650">
    <property type="entry name" value="Sulphate_adenylyltransferase"/>
</dbReference>
<comment type="caution">
    <text evidence="12">The sequence shown here is derived from an EMBL/GenBank/DDBJ whole genome shotgun (WGS) entry which is preliminary data.</text>
</comment>
<dbReference type="InterPro" id="IPR014729">
    <property type="entry name" value="Rossmann-like_a/b/a_fold"/>
</dbReference>
<keyword evidence="4" id="KW-0808">Transferase</keyword>